<dbReference type="InterPro" id="IPR050250">
    <property type="entry name" value="Macrolide_Exporter_MacB"/>
</dbReference>
<dbReference type="GO" id="GO:0022857">
    <property type="term" value="F:transmembrane transporter activity"/>
    <property type="evidence" value="ECO:0007669"/>
    <property type="project" value="TreeGrafter"/>
</dbReference>
<evidence type="ECO:0000256" key="5">
    <source>
        <dbReference type="ARBA" id="ARBA00023136"/>
    </source>
</evidence>
<dbReference type="PANTHER" id="PTHR30572">
    <property type="entry name" value="MEMBRANE COMPONENT OF TRANSPORTER-RELATED"/>
    <property type="match status" value="1"/>
</dbReference>
<evidence type="ECO:0000256" key="3">
    <source>
        <dbReference type="ARBA" id="ARBA00022692"/>
    </source>
</evidence>
<dbReference type="EMBL" id="MHIR01000034">
    <property type="protein sequence ID" value="OGY57162.1"/>
    <property type="molecule type" value="Genomic_DNA"/>
</dbReference>
<organism evidence="10 11">
    <name type="scientific">Candidatus Buchananbacteria bacterium RIFCSPLOWO2_02_FULL_46_11b</name>
    <dbReference type="NCBI Taxonomy" id="1797548"/>
    <lineage>
        <taxon>Bacteria</taxon>
        <taxon>Candidatus Buchananiibacteriota</taxon>
    </lineage>
</organism>
<feature type="domain" description="ABC3 transporter permease C-terminal" evidence="8">
    <location>
        <begin position="225"/>
        <end position="343"/>
    </location>
</feature>
<feature type="domain" description="MacB-like periplasmic core" evidence="9">
    <location>
        <begin position="4"/>
        <end position="185"/>
    </location>
</feature>
<comment type="caution">
    <text evidence="10">The sequence shown here is derived from an EMBL/GenBank/DDBJ whole genome shotgun (WGS) entry which is preliminary data.</text>
</comment>
<evidence type="ECO:0000313" key="10">
    <source>
        <dbReference type="EMBL" id="OGY57162.1"/>
    </source>
</evidence>
<proteinExistence type="inferred from homology"/>
<accession>A0A1G1YXS8</accession>
<dbReference type="Proteomes" id="UP000177408">
    <property type="component" value="Unassembled WGS sequence"/>
</dbReference>
<keyword evidence="3 7" id="KW-0812">Transmembrane</keyword>
<evidence type="ECO:0008006" key="12">
    <source>
        <dbReference type="Google" id="ProtNLM"/>
    </source>
</evidence>
<dbReference type="Pfam" id="PF12704">
    <property type="entry name" value="MacB_PCD"/>
    <property type="match status" value="1"/>
</dbReference>
<evidence type="ECO:0000259" key="9">
    <source>
        <dbReference type="Pfam" id="PF12704"/>
    </source>
</evidence>
<dbReference type="InterPro" id="IPR003838">
    <property type="entry name" value="ABC3_permease_C"/>
</dbReference>
<evidence type="ECO:0000256" key="2">
    <source>
        <dbReference type="ARBA" id="ARBA00022475"/>
    </source>
</evidence>
<feature type="non-terminal residue" evidence="10">
    <location>
        <position position="1"/>
    </location>
</feature>
<evidence type="ECO:0000313" key="11">
    <source>
        <dbReference type="Proteomes" id="UP000177408"/>
    </source>
</evidence>
<gene>
    <name evidence="10" type="ORF">A3H67_03000</name>
</gene>
<sequence>KIPNTSHVSPQNVGGMAYGISITTLTLADAEAIKKLPNIKNNYPILMGQQVVSYGEENKQVMLWGTTESFNEIDTTGVAQGRFFTEEDDKSLANVSLIGKTIQDKFFGGEDPLNKMIKIGRQKFIVIGVMNKRGSIMFFDLDNMIYLPIRTLQKKIMGIDHIIEIENQVYDNDIADQTAEEITQLMRQRHNIADPNKDDFSVMTMTQALDIFNTVFGAINLLLIAIAGISLVVGGVGIMNIMYVSVSERTYEIGLRKSFGATNRNILWQFLWEAIIITLLGAIIGLILGIGLSFLIAVVATAQGIGLSFVINVNSIFLAGAFSFTLGLTFGVFPAVSAARLDPVEALRAQK</sequence>
<dbReference type="InterPro" id="IPR025857">
    <property type="entry name" value="MacB_PCD"/>
</dbReference>
<evidence type="ECO:0000256" key="6">
    <source>
        <dbReference type="ARBA" id="ARBA00038076"/>
    </source>
</evidence>
<comment type="subcellular location">
    <subcellularLocation>
        <location evidence="1">Cell membrane</location>
        <topology evidence="1">Multi-pass membrane protein</topology>
    </subcellularLocation>
</comment>
<comment type="similarity">
    <text evidence="6">Belongs to the ABC-4 integral membrane protein family.</text>
</comment>
<name>A0A1G1YXS8_9BACT</name>
<dbReference type="PANTHER" id="PTHR30572:SF4">
    <property type="entry name" value="ABC TRANSPORTER PERMEASE YTRF"/>
    <property type="match status" value="1"/>
</dbReference>
<feature type="transmembrane region" description="Helical" evidence="7">
    <location>
        <begin position="316"/>
        <end position="341"/>
    </location>
</feature>
<reference evidence="10 11" key="1">
    <citation type="journal article" date="2016" name="Nat. Commun.">
        <title>Thousands of microbial genomes shed light on interconnected biogeochemical processes in an aquifer system.</title>
        <authorList>
            <person name="Anantharaman K."/>
            <person name="Brown C.T."/>
            <person name="Hug L.A."/>
            <person name="Sharon I."/>
            <person name="Castelle C.J."/>
            <person name="Probst A.J."/>
            <person name="Thomas B.C."/>
            <person name="Singh A."/>
            <person name="Wilkins M.J."/>
            <person name="Karaoz U."/>
            <person name="Brodie E.L."/>
            <person name="Williams K.H."/>
            <person name="Hubbard S.S."/>
            <person name="Banfield J.F."/>
        </authorList>
    </citation>
    <scope>NUCLEOTIDE SEQUENCE [LARGE SCALE GENOMIC DNA]</scope>
</reference>
<feature type="transmembrane region" description="Helical" evidence="7">
    <location>
        <begin position="267"/>
        <end position="296"/>
    </location>
</feature>
<evidence type="ECO:0000256" key="4">
    <source>
        <dbReference type="ARBA" id="ARBA00022989"/>
    </source>
</evidence>
<dbReference type="Pfam" id="PF02687">
    <property type="entry name" value="FtsX"/>
    <property type="match status" value="1"/>
</dbReference>
<protein>
    <recommendedName>
        <fullName evidence="12">Multidrug ABC transporter substrate-binding protein</fullName>
    </recommendedName>
</protein>
<evidence type="ECO:0000256" key="1">
    <source>
        <dbReference type="ARBA" id="ARBA00004651"/>
    </source>
</evidence>
<keyword evidence="2" id="KW-1003">Cell membrane</keyword>
<keyword evidence="5 7" id="KW-0472">Membrane</keyword>
<keyword evidence="4 7" id="KW-1133">Transmembrane helix</keyword>
<dbReference type="AlphaFoldDB" id="A0A1G1YXS8"/>
<dbReference type="GO" id="GO:0005886">
    <property type="term" value="C:plasma membrane"/>
    <property type="evidence" value="ECO:0007669"/>
    <property type="project" value="UniProtKB-SubCell"/>
</dbReference>
<feature type="transmembrane region" description="Helical" evidence="7">
    <location>
        <begin position="221"/>
        <end position="246"/>
    </location>
</feature>
<evidence type="ECO:0000256" key="7">
    <source>
        <dbReference type="SAM" id="Phobius"/>
    </source>
</evidence>
<evidence type="ECO:0000259" key="8">
    <source>
        <dbReference type="Pfam" id="PF02687"/>
    </source>
</evidence>